<evidence type="ECO:0000313" key="2">
    <source>
        <dbReference type="Proteomes" id="UP001444071"/>
    </source>
</evidence>
<dbReference type="EMBL" id="JAHRIM010041208">
    <property type="protein sequence ID" value="MEQ2267051.1"/>
    <property type="molecule type" value="Genomic_DNA"/>
</dbReference>
<protein>
    <submittedName>
        <fullName evidence="1">Uncharacterized protein</fullName>
    </submittedName>
</protein>
<sequence>MFLPLDENILCKYDTREDEGGCFHVFGIVSGTDQYIFLGIFENRERGSFNSDAIPLSGGKRRTSVERGRETPPNGYEVLSGEHCCVVSWTELLEHEETCATKSYRMERCPNYQACSEWTALPGALTVPSRAFQLGEILERNRRCCCSFFMFQTESNTSS</sequence>
<evidence type="ECO:0000313" key="1">
    <source>
        <dbReference type="EMBL" id="MEQ2267051.1"/>
    </source>
</evidence>
<dbReference type="Proteomes" id="UP001444071">
    <property type="component" value="Unassembled WGS sequence"/>
</dbReference>
<proteinExistence type="predicted"/>
<organism evidence="1 2">
    <name type="scientific">Xenotaenia resolanae</name>
    <dbReference type="NCBI Taxonomy" id="208358"/>
    <lineage>
        <taxon>Eukaryota</taxon>
        <taxon>Metazoa</taxon>
        <taxon>Chordata</taxon>
        <taxon>Craniata</taxon>
        <taxon>Vertebrata</taxon>
        <taxon>Euteleostomi</taxon>
        <taxon>Actinopterygii</taxon>
        <taxon>Neopterygii</taxon>
        <taxon>Teleostei</taxon>
        <taxon>Neoteleostei</taxon>
        <taxon>Acanthomorphata</taxon>
        <taxon>Ovalentaria</taxon>
        <taxon>Atherinomorphae</taxon>
        <taxon>Cyprinodontiformes</taxon>
        <taxon>Goodeidae</taxon>
        <taxon>Xenotaenia</taxon>
    </lineage>
</organism>
<keyword evidence="2" id="KW-1185">Reference proteome</keyword>
<accession>A0ABV0WEB6</accession>
<gene>
    <name evidence="1" type="ORF">XENORESO_001023</name>
</gene>
<name>A0ABV0WEB6_9TELE</name>
<reference evidence="1 2" key="1">
    <citation type="submission" date="2021-06" db="EMBL/GenBank/DDBJ databases">
        <authorList>
            <person name="Palmer J.M."/>
        </authorList>
    </citation>
    <scope>NUCLEOTIDE SEQUENCE [LARGE SCALE GENOMIC DNA]</scope>
    <source>
        <strain evidence="1 2">XR_2019</strain>
        <tissue evidence="1">Muscle</tissue>
    </source>
</reference>
<comment type="caution">
    <text evidence="1">The sequence shown here is derived from an EMBL/GenBank/DDBJ whole genome shotgun (WGS) entry which is preliminary data.</text>
</comment>